<evidence type="ECO:0000313" key="2">
    <source>
        <dbReference type="EMBL" id="PHT72084.1"/>
    </source>
</evidence>
<feature type="region of interest" description="Disordered" evidence="1">
    <location>
        <begin position="104"/>
        <end position="135"/>
    </location>
</feature>
<comment type="caution">
    <text evidence="2">The sequence shown here is derived from an EMBL/GenBank/DDBJ whole genome shotgun (WGS) entry which is preliminary data.</text>
</comment>
<dbReference type="Proteomes" id="UP000222542">
    <property type="component" value="Unassembled WGS sequence"/>
</dbReference>
<protein>
    <submittedName>
        <fullName evidence="2">Zinc finger protein 2</fullName>
    </submittedName>
</protein>
<proteinExistence type="predicted"/>
<evidence type="ECO:0000313" key="3">
    <source>
        <dbReference type="Proteomes" id="UP000222542"/>
    </source>
</evidence>
<dbReference type="PANTHER" id="PTHR45730:SF109">
    <property type="entry name" value="ZINC FINGER PROTEIN KNUCKLES"/>
    <property type="match status" value="1"/>
</dbReference>
<keyword evidence="3" id="KW-1185">Reference proteome</keyword>
<sequence>MEDLSQQQLVYDFCNQLQPNSSTTDMVDPFMIHIPKPKPKVSSSARMFSCLYCSRKFCTSQALGGLQNAHKHEKATSRCNMFSTTSTTTDSSDHMIRLHFLQNNHNNDMDPSSNINPFTSSSSSSSHDGFYTPPPPPNLGHHIFMNFQ</sequence>
<reference evidence="2 3" key="1">
    <citation type="journal article" date="2014" name="Nat. Genet.">
        <title>Genome sequence of the hot pepper provides insights into the evolution of pungency in Capsicum species.</title>
        <authorList>
            <person name="Kim S."/>
            <person name="Park M."/>
            <person name="Yeom S.I."/>
            <person name="Kim Y.M."/>
            <person name="Lee J.M."/>
            <person name="Lee H.A."/>
            <person name="Seo E."/>
            <person name="Choi J."/>
            <person name="Cheong K."/>
            <person name="Kim K.T."/>
            <person name="Jung K."/>
            <person name="Lee G.W."/>
            <person name="Oh S.K."/>
            <person name="Bae C."/>
            <person name="Kim S.B."/>
            <person name="Lee H.Y."/>
            <person name="Kim S.Y."/>
            <person name="Kim M.S."/>
            <person name="Kang B.C."/>
            <person name="Jo Y.D."/>
            <person name="Yang H.B."/>
            <person name="Jeong H.J."/>
            <person name="Kang W.H."/>
            <person name="Kwon J.K."/>
            <person name="Shin C."/>
            <person name="Lim J.Y."/>
            <person name="Park J.H."/>
            <person name="Huh J.H."/>
            <person name="Kim J.S."/>
            <person name="Kim B.D."/>
            <person name="Cohen O."/>
            <person name="Paran I."/>
            <person name="Suh M.C."/>
            <person name="Lee S.B."/>
            <person name="Kim Y.K."/>
            <person name="Shin Y."/>
            <person name="Noh S.J."/>
            <person name="Park J."/>
            <person name="Seo Y.S."/>
            <person name="Kwon S.Y."/>
            <person name="Kim H.A."/>
            <person name="Park J.M."/>
            <person name="Kim H.J."/>
            <person name="Choi S.B."/>
            <person name="Bosland P.W."/>
            <person name="Reeves G."/>
            <person name="Jo S.H."/>
            <person name="Lee B.W."/>
            <person name="Cho H.T."/>
            <person name="Choi H.S."/>
            <person name="Lee M.S."/>
            <person name="Yu Y."/>
            <person name="Do Choi Y."/>
            <person name="Park B.S."/>
            <person name="van Deynze A."/>
            <person name="Ashrafi H."/>
            <person name="Hill T."/>
            <person name="Kim W.T."/>
            <person name="Pai H.S."/>
            <person name="Ahn H.K."/>
            <person name="Yeam I."/>
            <person name="Giovannoni J.J."/>
            <person name="Rose J.K."/>
            <person name="Sorensen I."/>
            <person name="Lee S.J."/>
            <person name="Kim R.W."/>
            <person name="Choi I.Y."/>
            <person name="Choi B.S."/>
            <person name="Lim J.S."/>
            <person name="Lee Y.H."/>
            <person name="Choi D."/>
        </authorList>
    </citation>
    <scope>NUCLEOTIDE SEQUENCE [LARGE SCALE GENOMIC DNA]</scope>
    <source>
        <strain evidence="3">cv. CM334</strain>
    </source>
</reference>
<dbReference type="OrthoDB" id="1300375at2759"/>
<dbReference type="InterPro" id="IPR045320">
    <property type="entry name" value="JAGGED/SL1-like"/>
</dbReference>
<name>A0A2G2YQV0_CAPAN</name>
<accession>A0A2G2YQV0</accession>
<organism evidence="2 3">
    <name type="scientific">Capsicum annuum</name>
    <name type="common">Capsicum pepper</name>
    <dbReference type="NCBI Taxonomy" id="4072"/>
    <lineage>
        <taxon>Eukaryota</taxon>
        <taxon>Viridiplantae</taxon>
        <taxon>Streptophyta</taxon>
        <taxon>Embryophyta</taxon>
        <taxon>Tracheophyta</taxon>
        <taxon>Spermatophyta</taxon>
        <taxon>Magnoliopsida</taxon>
        <taxon>eudicotyledons</taxon>
        <taxon>Gunneridae</taxon>
        <taxon>Pentapetalae</taxon>
        <taxon>asterids</taxon>
        <taxon>lamiids</taxon>
        <taxon>Solanales</taxon>
        <taxon>Solanaceae</taxon>
        <taxon>Solanoideae</taxon>
        <taxon>Capsiceae</taxon>
        <taxon>Capsicum</taxon>
    </lineage>
</organism>
<dbReference type="GO" id="GO:0003700">
    <property type="term" value="F:DNA-binding transcription factor activity"/>
    <property type="evidence" value="ECO:0007669"/>
    <property type="project" value="InterPro"/>
</dbReference>
<dbReference type="EMBL" id="AYRZ02000009">
    <property type="protein sequence ID" value="PHT72084.1"/>
    <property type="molecule type" value="Genomic_DNA"/>
</dbReference>
<gene>
    <name evidence="2" type="ORF">T459_22869</name>
</gene>
<dbReference type="PANTHER" id="PTHR45730">
    <property type="entry name" value="ZINC FINGER PROTEIN JAGGED"/>
    <property type="match status" value="1"/>
</dbReference>
<reference evidence="2 3" key="2">
    <citation type="journal article" date="2017" name="Genome Biol.">
        <title>New reference genome sequences of hot pepper reveal the massive evolution of plant disease-resistance genes by retroduplication.</title>
        <authorList>
            <person name="Kim S."/>
            <person name="Park J."/>
            <person name="Yeom S.I."/>
            <person name="Kim Y.M."/>
            <person name="Seo E."/>
            <person name="Kim K.T."/>
            <person name="Kim M.S."/>
            <person name="Lee J.M."/>
            <person name="Cheong K."/>
            <person name="Shin H.S."/>
            <person name="Kim S.B."/>
            <person name="Han K."/>
            <person name="Lee J."/>
            <person name="Park M."/>
            <person name="Lee H.A."/>
            <person name="Lee H.Y."/>
            <person name="Lee Y."/>
            <person name="Oh S."/>
            <person name="Lee J.H."/>
            <person name="Choi E."/>
            <person name="Choi E."/>
            <person name="Lee S.E."/>
            <person name="Jeon J."/>
            <person name="Kim H."/>
            <person name="Choi G."/>
            <person name="Song H."/>
            <person name="Lee J."/>
            <person name="Lee S.C."/>
            <person name="Kwon J.K."/>
            <person name="Lee H.Y."/>
            <person name="Koo N."/>
            <person name="Hong Y."/>
            <person name="Kim R.W."/>
            <person name="Kang W.H."/>
            <person name="Huh J.H."/>
            <person name="Kang B.C."/>
            <person name="Yang T.J."/>
            <person name="Lee Y.H."/>
            <person name="Bennetzen J.L."/>
            <person name="Choi D."/>
        </authorList>
    </citation>
    <scope>NUCLEOTIDE SEQUENCE [LARGE SCALE GENOMIC DNA]</scope>
    <source>
        <strain evidence="3">cv. CM334</strain>
    </source>
</reference>
<dbReference type="AlphaFoldDB" id="A0A2G2YQV0"/>
<dbReference type="Gramene" id="PHT72084">
    <property type="protein sequence ID" value="PHT72084"/>
    <property type="gene ID" value="T459_22869"/>
</dbReference>
<evidence type="ECO:0000256" key="1">
    <source>
        <dbReference type="SAM" id="MobiDB-lite"/>
    </source>
</evidence>
<feature type="compositionally biased region" description="Polar residues" evidence="1">
    <location>
        <begin position="104"/>
        <end position="119"/>
    </location>
</feature>
<dbReference type="STRING" id="4072.A0A2G2YQV0"/>